<reference evidence="2" key="1">
    <citation type="submission" date="2020-03" db="EMBL/GenBank/DDBJ databases">
        <title>Castanea mollissima Vanexum genome sequencing.</title>
        <authorList>
            <person name="Staton M."/>
        </authorList>
    </citation>
    <scope>NUCLEOTIDE SEQUENCE</scope>
    <source>
        <tissue evidence="2">Leaf</tissue>
    </source>
</reference>
<evidence type="ECO:0000313" key="2">
    <source>
        <dbReference type="EMBL" id="KAF3944785.1"/>
    </source>
</evidence>
<feature type="transmembrane region" description="Helical" evidence="1">
    <location>
        <begin position="20"/>
        <end position="44"/>
    </location>
</feature>
<evidence type="ECO:0000256" key="1">
    <source>
        <dbReference type="SAM" id="Phobius"/>
    </source>
</evidence>
<keyword evidence="3" id="KW-1185">Reference proteome</keyword>
<dbReference type="Proteomes" id="UP000737018">
    <property type="component" value="Unassembled WGS sequence"/>
</dbReference>
<name>A0A8J4V824_9ROSI</name>
<organism evidence="2 3">
    <name type="scientific">Castanea mollissima</name>
    <name type="common">Chinese chestnut</name>
    <dbReference type="NCBI Taxonomy" id="60419"/>
    <lineage>
        <taxon>Eukaryota</taxon>
        <taxon>Viridiplantae</taxon>
        <taxon>Streptophyta</taxon>
        <taxon>Embryophyta</taxon>
        <taxon>Tracheophyta</taxon>
        <taxon>Spermatophyta</taxon>
        <taxon>Magnoliopsida</taxon>
        <taxon>eudicotyledons</taxon>
        <taxon>Gunneridae</taxon>
        <taxon>Pentapetalae</taxon>
        <taxon>rosids</taxon>
        <taxon>fabids</taxon>
        <taxon>Fagales</taxon>
        <taxon>Fagaceae</taxon>
        <taxon>Castanea</taxon>
    </lineage>
</organism>
<keyword evidence="1" id="KW-0812">Transmembrane</keyword>
<keyword evidence="1" id="KW-1133">Transmembrane helix</keyword>
<protein>
    <submittedName>
        <fullName evidence="2">Uncharacterized protein</fullName>
    </submittedName>
</protein>
<proteinExistence type="predicted"/>
<dbReference type="EMBL" id="JRKL02012543">
    <property type="protein sequence ID" value="KAF3944785.1"/>
    <property type="molecule type" value="Genomic_DNA"/>
</dbReference>
<comment type="caution">
    <text evidence="2">The sequence shown here is derived from an EMBL/GenBank/DDBJ whole genome shotgun (WGS) entry which is preliminary data.</text>
</comment>
<accession>A0A8J4V824</accession>
<dbReference type="AlphaFoldDB" id="A0A8J4V824"/>
<keyword evidence="1" id="KW-0472">Membrane</keyword>
<sequence length="98" mass="11218">MGIEIHISTFLVTVKYPSSLTVTVTLTHISRALLFFNLFIYVFISPASVSAGKKPQAITPAKIELERILQLRGLWDFFYAQNDVVKLWSIFGDDKRRK</sequence>
<evidence type="ECO:0000313" key="3">
    <source>
        <dbReference type="Proteomes" id="UP000737018"/>
    </source>
</evidence>
<gene>
    <name evidence="2" type="ORF">CMV_028775</name>
</gene>